<name>A0A2P2N4M7_RHIMU</name>
<sequence>MRLCGNAGFVWWKTEMARATARRRWLREELPLTREERNRRLDYKAAAQ</sequence>
<proteinExistence type="predicted"/>
<protein>
    <submittedName>
        <fullName evidence="1">Uncharacterized protein</fullName>
    </submittedName>
</protein>
<accession>A0A2P2N4M7</accession>
<organism evidence="1">
    <name type="scientific">Rhizophora mucronata</name>
    <name type="common">Asiatic mangrove</name>
    <dbReference type="NCBI Taxonomy" id="61149"/>
    <lineage>
        <taxon>Eukaryota</taxon>
        <taxon>Viridiplantae</taxon>
        <taxon>Streptophyta</taxon>
        <taxon>Embryophyta</taxon>
        <taxon>Tracheophyta</taxon>
        <taxon>Spermatophyta</taxon>
        <taxon>Magnoliopsida</taxon>
        <taxon>eudicotyledons</taxon>
        <taxon>Gunneridae</taxon>
        <taxon>Pentapetalae</taxon>
        <taxon>rosids</taxon>
        <taxon>fabids</taxon>
        <taxon>Malpighiales</taxon>
        <taxon>Rhizophoraceae</taxon>
        <taxon>Rhizophora</taxon>
    </lineage>
</organism>
<reference evidence="1" key="1">
    <citation type="submission" date="2018-02" db="EMBL/GenBank/DDBJ databases">
        <title>Rhizophora mucronata_Transcriptome.</title>
        <authorList>
            <person name="Meera S.P."/>
            <person name="Sreeshan A."/>
            <person name="Augustine A."/>
        </authorList>
    </citation>
    <scope>NUCLEOTIDE SEQUENCE</scope>
    <source>
        <tissue evidence="1">Leaf</tissue>
    </source>
</reference>
<dbReference type="EMBL" id="GGEC01056924">
    <property type="protein sequence ID" value="MBX37408.1"/>
    <property type="molecule type" value="Transcribed_RNA"/>
</dbReference>
<dbReference type="AlphaFoldDB" id="A0A2P2N4M7"/>
<evidence type="ECO:0000313" key="1">
    <source>
        <dbReference type="EMBL" id="MBX37408.1"/>
    </source>
</evidence>